<dbReference type="Pfam" id="PF13663">
    <property type="entry name" value="DUF4148"/>
    <property type="match status" value="1"/>
</dbReference>
<comment type="caution">
    <text evidence="2">The sequence shown here is derived from an EMBL/GenBank/DDBJ whole genome shotgun (WGS) entry which is preliminary data.</text>
</comment>
<keyword evidence="1" id="KW-0732">Signal</keyword>
<dbReference type="RefSeq" id="WP_273878641.1">
    <property type="nucleotide sequence ID" value="NZ_JAMDHA010000112.1"/>
</dbReference>
<sequence>MKSRQWIVAVIAASAMGAAGSALADYTGRFDVPVAASSKTRAEVRTELEQARAAGLLMRGGEGDSLHDWIRTELGAAGVAGSRYSGCTRAEVRAEAIEHAKKFKSGNDELYGR</sequence>
<protein>
    <submittedName>
        <fullName evidence="2">DUF4148 domain-containing protein</fullName>
    </submittedName>
</protein>
<dbReference type="InterPro" id="IPR025421">
    <property type="entry name" value="DUF4148"/>
</dbReference>
<dbReference type="Proteomes" id="UP001148185">
    <property type="component" value="Unassembled WGS sequence"/>
</dbReference>
<proteinExistence type="predicted"/>
<feature type="chain" id="PRO_5041000161" evidence="1">
    <location>
        <begin position="25"/>
        <end position="113"/>
    </location>
</feature>
<evidence type="ECO:0000313" key="3">
    <source>
        <dbReference type="Proteomes" id="UP001148185"/>
    </source>
</evidence>
<organism evidence="2 3">
    <name type="scientific">Pseudomonas shahriarae</name>
    <dbReference type="NCBI Taxonomy" id="2745512"/>
    <lineage>
        <taxon>Bacteria</taxon>
        <taxon>Pseudomonadati</taxon>
        <taxon>Pseudomonadota</taxon>
        <taxon>Gammaproteobacteria</taxon>
        <taxon>Pseudomonadales</taxon>
        <taxon>Pseudomonadaceae</taxon>
        <taxon>Pseudomonas</taxon>
    </lineage>
</organism>
<dbReference type="AlphaFoldDB" id="A0A9X4C8G5"/>
<dbReference type="EMBL" id="JAMDHA010000112">
    <property type="protein sequence ID" value="MDD1012055.1"/>
    <property type="molecule type" value="Genomic_DNA"/>
</dbReference>
<accession>A0A9X4C8G5</accession>
<feature type="signal peptide" evidence="1">
    <location>
        <begin position="1"/>
        <end position="24"/>
    </location>
</feature>
<evidence type="ECO:0000256" key="1">
    <source>
        <dbReference type="SAM" id="SignalP"/>
    </source>
</evidence>
<gene>
    <name evidence="2" type="ORF">M5G27_32000</name>
</gene>
<name>A0A9X4C8G5_9PSED</name>
<reference evidence="2 3" key="1">
    <citation type="submission" date="2022-05" db="EMBL/GenBank/DDBJ databases">
        <title>Novel Pseudomonas spp. Isolated from a Rainbow Trout Aquaculture Facility.</title>
        <authorList>
            <person name="Testerman T."/>
            <person name="Graf J."/>
        </authorList>
    </citation>
    <scope>NUCLEOTIDE SEQUENCE [LARGE SCALE GENOMIC DNA]</scope>
    <source>
        <strain evidence="2 3">ID1042</strain>
    </source>
</reference>
<keyword evidence="3" id="KW-1185">Reference proteome</keyword>
<evidence type="ECO:0000313" key="2">
    <source>
        <dbReference type="EMBL" id="MDD1012055.1"/>
    </source>
</evidence>